<reference evidence="2" key="1">
    <citation type="submission" date="2018-05" db="EMBL/GenBank/DDBJ databases">
        <authorList>
            <person name="Lanie J.A."/>
            <person name="Ng W.-L."/>
            <person name="Kazmierczak K.M."/>
            <person name="Andrzejewski T.M."/>
            <person name="Davidsen T.M."/>
            <person name="Wayne K.J."/>
            <person name="Tettelin H."/>
            <person name="Glass J.I."/>
            <person name="Rusch D."/>
            <person name="Podicherti R."/>
            <person name="Tsui H.-C.T."/>
            <person name="Winkler M.E."/>
        </authorList>
    </citation>
    <scope>NUCLEOTIDE SEQUENCE</scope>
</reference>
<gene>
    <name evidence="2" type="ORF">METZ01_LOCUS141321</name>
</gene>
<dbReference type="InterPro" id="IPR018389">
    <property type="entry name" value="DctP_fam"/>
</dbReference>
<proteinExistence type="predicted"/>
<dbReference type="AlphaFoldDB" id="A0A381ZI93"/>
<dbReference type="PANTHER" id="PTHR33376">
    <property type="match status" value="1"/>
</dbReference>
<keyword evidence="1" id="KW-0732">Signal</keyword>
<evidence type="ECO:0000313" key="2">
    <source>
        <dbReference type="EMBL" id="SVA88467.1"/>
    </source>
</evidence>
<dbReference type="Gene3D" id="3.40.190.170">
    <property type="entry name" value="Bacterial extracellular solute-binding protein, family 7"/>
    <property type="match status" value="1"/>
</dbReference>
<protein>
    <recommendedName>
        <fullName evidence="3">C4-dicarboxylate ABC transporter substrate-binding protein</fullName>
    </recommendedName>
</protein>
<evidence type="ECO:0000256" key="1">
    <source>
        <dbReference type="ARBA" id="ARBA00022729"/>
    </source>
</evidence>
<sequence>MTLNTRVVSAFLAIIGFAAFSNSAYSKTVKITVVAAPPPLVTFVGSFKNIVTKKIDARLASEGKGFKIEWNHAYAQTLAKFPEVFEAVEEGIAGAGLILKNFEPSNLPLEAYVVHSPFVSTTRAQLSKIDQNMRKKIPELNAAYAKHNQVFIISGVNGSMQLMTNFPVSKFEDLKGRKLGSSGSFAQWLRGTGAVSVNSSMNQSFTNIKNGVYDGYPISAILGFVYKTWGAAKNFTRVQFGPSVTSGITFNSKVWNGLPKHVQTIIREELAKWPTYQNQIDAKKVAKFTGIMKAKGVKFSVLSPSERKKWAMAMPNIAAEWSDRLEKRGLPGKKILKTYMDELRAAKIEIVREWDKN</sequence>
<dbReference type="GO" id="GO:0055085">
    <property type="term" value="P:transmembrane transport"/>
    <property type="evidence" value="ECO:0007669"/>
    <property type="project" value="InterPro"/>
</dbReference>
<dbReference type="Pfam" id="PF03480">
    <property type="entry name" value="DctP"/>
    <property type="match status" value="1"/>
</dbReference>
<dbReference type="PANTHER" id="PTHR33376:SF15">
    <property type="entry name" value="BLL6794 PROTEIN"/>
    <property type="match status" value="1"/>
</dbReference>
<name>A0A381ZI93_9ZZZZ</name>
<dbReference type="InterPro" id="IPR038404">
    <property type="entry name" value="TRAP_DctP_sf"/>
</dbReference>
<dbReference type="EMBL" id="UINC01021270">
    <property type="protein sequence ID" value="SVA88467.1"/>
    <property type="molecule type" value="Genomic_DNA"/>
</dbReference>
<evidence type="ECO:0008006" key="3">
    <source>
        <dbReference type="Google" id="ProtNLM"/>
    </source>
</evidence>
<dbReference type="NCBIfam" id="NF037995">
    <property type="entry name" value="TRAP_S1"/>
    <property type="match status" value="1"/>
</dbReference>
<organism evidence="2">
    <name type="scientific">marine metagenome</name>
    <dbReference type="NCBI Taxonomy" id="408172"/>
    <lineage>
        <taxon>unclassified sequences</taxon>
        <taxon>metagenomes</taxon>
        <taxon>ecological metagenomes</taxon>
    </lineage>
</organism>
<accession>A0A381ZI93</accession>